<evidence type="ECO:0000313" key="2">
    <source>
        <dbReference type="EMBL" id="PMD41751.1"/>
    </source>
</evidence>
<keyword evidence="3" id="KW-1185">Reference proteome</keyword>
<dbReference type="EMBL" id="KZ613944">
    <property type="protein sequence ID" value="PMD41751.1"/>
    <property type="molecule type" value="Genomic_DNA"/>
</dbReference>
<accession>A0A2J6RTA4</accession>
<name>A0A2J6RTA4_HYAVF</name>
<feature type="region of interest" description="Disordered" evidence="1">
    <location>
        <begin position="1"/>
        <end position="21"/>
    </location>
</feature>
<evidence type="ECO:0000313" key="3">
    <source>
        <dbReference type="Proteomes" id="UP000235786"/>
    </source>
</evidence>
<feature type="compositionally biased region" description="Low complexity" evidence="1">
    <location>
        <begin position="1"/>
        <end position="12"/>
    </location>
</feature>
<feature type="compositionally biased region" description="Basic and acidic residues" evidence="1">
    <location>
        <begin position="233"/>
        <end position="243"/>
    </location>
</feature>
<dbReference type="Proteomes" id="UP000235786">
    <property type="component" value="Unassembled WGS sequence"/>
</dbReference>
<sequence length="243" mass="27855">MQGPISQQTIIQQKKKEPKKWSEKEEILLSELLVQNKANGKTLTDDEMAKLFPDRTPGAVAAKITYLNSIKIFGMSHDRKRRRDNNKEAKGIRSCAPWTYQDKKLLLDLDKEGASYSTISRKLLEPRSLRAIHQKLTELNLSKKYKHPKKGMDDDEEPEKSEPSSRQYPKPKPTQREEQPQQQLSMSKQSGHTTHSPQRREQAQASTSGTKRKQDNRKGSISEASTLQGFKDNPQKKTKKDDT</sequence>
<organism evidence="2 3">
    <name type="scientific">Hyaloscypha variabilis (strain UAMH 11265 / GT02V1 / F)</name>
    <name type="common">Meliniomyces variabilis</name>
    <dbReference type="NCBI Taxonomy" id="1149755"/>
    <lineage>
        <taxon>Eukaryota</taxon>
        <taxon>Fungi</taxon>
        <taxon>Dikarya</taxon>
        <taxon>Ascomycota</taxon>
        <taxon>Pezizomycotina</taxon>
        <taxon>Leotiomycetes</taxon>
        <taxon>Helotiales</taxon>
        <taxon>Hyaloscyphaceae</taxon>
        <taxon>Hyaloscypha</taxon>
        <taxon>Hyaloscypha variabilis</taxon>
    </lineage>
</organism>
<dbReference type="AlphaFoldDB" id="A0A2J6RTA4"/>
<feature type="compositionally biased region" description="Polar residues" evidence="1">
    <location>
        <begin position="180"/>
        <end position="196"/>
    </location>
</feature>
<gene>
    <name evidence="2" type="ORF">L207DRAFT_582181</name>
</gene>
<reference evidence="2 3" key="1">
    <citation type="submission" date="2016-04" db="EMBL/GenBank/DDBJ databases">
        <title>A degradative enzymes factory behind the ericoid mycorrhizal symbiosis.</title>
        <authorList>
            <consortium name="DOE Joint Genome Institute"/>
            <person name="Martino E."/>
            <person name="Morin E."/>
            <person name="Grelet G."/>
            <person name="Kuo A."/>
            <person name="Kohler A."/>
            <person name="Daghino S."/>
            <person name="Barry K."/>
            <person name="Choi C."/>
            <person name="Cichocki N."/>
            <person name="Clum A."/>
            <person name="Copeland A."/>
            <person name="Hainaut M."/>
            <person name="Haridas S."/>
            <person name="Labutti K."/>
            <person name="Lindquist E."/>
            <person name="Lipzen A."/>
            <person name="Khouja H.-R."/>
            <person name="Murat C."/>
            <person name="Ohm R."/>
            <person name="Olson A."/>
            <person name="Spatafora J."/>
            <person name="Veneault-Fourrey C."/>
            <person name="Henrissat B."/>
            <person name="Grigoriev I."/>
            <person name="Martin F."/>
            <person name="Perotto S."/>
        </authorList>
    </citation>
    <scope>NUCLEOTIDE SEQUENCE [LARGE SCALE GENOMIC DNA]</scope>
    <source>
        <strain evidence="2 3">F</strain>
    </source>
</reference>
<evidence type="ECO:0000256" key="1">
    <source>
        <dbReference type="SAM" id="MobiDB-lite"/>
    </source>
</evidence>
<feature type="region of interest" description="Disordered" evidence="1">
    <location>
        <begin position="140"/>
        <end position="243"/>
    </location>
</feature>
<proteinExistence type="predicted"/>
<protein>
    <submittedName>
        <fullName evidence="2">Uncharacterized protein</fullName>
    </submittedName>
</protein>